<gene>
    <name evidence="1" type="ORF">BVC80_8593g5</name>
</gene>
<keyword evidence="2" id="KW-1185">Reference proteome</keyword>
<dbReference type="EMBL" id="MVGT01004384">
    <property type="protein sequence ID" value="OVA00017.1"/>
    <property type="molecule type" value="Genomic_DNA"/>
</dbReference>
<proteinExistence type="predicted"/>
<evidence type="ECO:0000313" key="2">
    <source>
        <dbReference type="Proteomes" id="UP000195402"/>
    </source>
</evidence>
<organism evidence="1 2">
    <name type="scientific">Macleaya cordata</name>
    <name type="common">Five-seeded plume-poppy</name>
    <name type="synonym">Bocconia cordata</name>
    <dbReference type="NCBI Taxonomy" id="56857"/>
    <lineage>
        <taxon>Eukaryota</taxon>
        <taxon>Viridiplantae</taxon>
        <taxon>Streptophyta</taxon>
        <taxon>Embryophyta</taxon>
        <taxon>Tracheophyta</taxon>
        <taxon>Spermatophyta</taxon>
        <taxon>Magnoliopsida</taxon>
        <taxon>Ranunculales</taxon>
        <taxon>Papaveraceae</taxon>
        <taxon>Papaveroideae</taxon>
        <taxon>Macleaya</taxon>
    </lineage>
</organism>
<dbReference type="Proteomes" id="UP000195402">
    <property type="component" value="Unassembled WGS sequence"/>
</dbReference>
<sequence>MNFSLVSSSSEISCSKSLKHKNEKLLVTKSIIRLGSFGKQNHRRPLNHDVRKIGVSQPLMPEHVEESYILRMRQV</sequence>
<dbReference type="InParanoid" id="A0A200PP71"/>
<protein>
    <submittedName>
        <fullName evidence="1">Uncharacterized protein</fullName>
    </submittedName>
</protein>
<reference evidence="1 2" key="1">
    <citation type="journal article" date="2017" name="Mol. Plant">
        <title>The Genome of Medicinal Plant Macleaya cordata Provides New Insights into Benzylisoquinoline Alkaloids Metabolism.</title>
        <authorList>
            <person name="Liu X."/>
            <person name="Liu Y."/>
            <person name="Huang P."/>
            <person name="Ma Y."/>
            <person name="Qing Z."/>
            <person name="Tang Q."/>
            <person name="Cao H."/>
            <person name="Cheng P."/>
            <person name="Zheng Y."/>
            <person name="Yuan Z."/>
            <person name="Zhou Y."/>
            <person name="Liu J."/>
            <person name="Tang Z."/>
            <person name="Zhuo Y."/>
            <person name="Zhang Y."/>
            <person name="Yu L."/>
            <person name="Huang J."/>
            <person name="Yang P."/>
            <person name="Peng Q."/>
            <person name="Zhang J."/>
            <person name="Jiang W."/>
            <person name="Zhang Z."/>
            <person name="Lin K."/>
            <person name="Ro D.K."/>
            <person name="Chen X."/>
            <person name="Xiong X."/>
            <person name="Shang Y."/>
            <person name="Huang S."/>
            <person name="Zeng J."/>
        </authorList>
    </citation>
    <scope>NUCLEOTIDE SEQUENCE [LARGE SCALE GENOMIC DNA]</scope>
    <source>
        <strain evidence="2">cv. BLH2017</strain>
        <tissue evidence="1">Root</tissue>
    </source>
</reference>
<name>A0A200PP71_MACCD</name>
<accession>A0A200PP71</accession>
<evidence type="ECO:0000313" key="1">
    <source>
        <dbReference type="EMBL" id="OVA00017.1"/>
    </source>
</evidence>
<comment type="caution">
    <text evidence="1">The sequence shown here is derived from an EMBL/GenBank/DDBJ whole genome shotgun (WGS) entry which is preliminary data.</text>
</comment>
<dbReference type="AlphaFoldDB" id="A0A200PP71"/>
<dbReference type="STRING" id="56857.A0A200PP71"/>